<protein>
    <submittedName>
        <fullName evidence="12">Histidine ABC transporter permease HisQ</fullName>
    </submittedName>
</protein>
<evidence type="ECO:0000256" key="5">
    <source>
        <dbReference type="ARBA" id="ARBA00022519"/>
    </source>
</evidence>
<organism evidence="12 13">
    <name type="scientific">Vibrio viridaestus</name>
    <dbReference type="NCBI Taxonomy" id="2487322"/>
    <lineage>
        <taxon>Bacteria</taxon>
        <taxon>Pseudomonadati</taxon>
        <taxon>Pseudomonadota</taxon>
        <taxon>Gammaproteobacteria</taxon>
        <taxon>Vibrionales</taxon>
        <taxon>Vibrionaceae</taxon>
        <taxon>Vibrio</taxon>
    </lineage>
</organism>
<dbReference type="NCBIfam" id="NF011714">
    <property type="entry name" value="PRK15135.1"/>
    <property type="match status" value="1"/>
</dbReference>
<dbReference type="PANTHER" id="PTHR30133">
    <property type="entry name" value="CATIONIC AMINO ACID TRANSPORTER, MEMBRANE COMPONENT"/>
    <property type="match status" value="1"/>
</dbReference>
<sequence>MLYGYGDLIFQGAWMTIKLALFSALLAMALGLIGATAKLFGSRVSSSFATLYSTIIRGIPDLVLMMLIFYGLQIVVNQITESFGWSQLNIDPFIAGTLTIGFIYGAYLTETFRGAFLAVSKGQIEASTAYGMTSWQTFIYVLFPQMMRHALPGMENNWLVILKSTALVSIIGLADLVKATQMAGKGTYQFFMFTIVAAIIYLVFTTLSNLIFVWLGKRYEFERGAARC</sequence>
<feature type="domain" description="ABC transmembrane type-1" evidence="11">
    <location>
        <begin position="13"/>
        <end position="212"/>
    </location>
</feature>
<gene>
    <name evidence="12" type="primary">hisQ</name>
    <name evidence="12" type="ORF">EES38_17050</name>
</gene>
<feature type="transmembrane region" description="Helical" evidence="10">
    <location>
        <begin position="129"/>
        <end position="146"/>
    </location>
</feature>
<keyword evidence="3 10" id="KW-0813">Transport</keyword>
<feature type="transmembrane region" description="Helical" evidence="10">
    <location>
        <begin position="92"/>
        <end position="109"/>
    </location>
</feature>
<dbReference type="SUPFAM" id="SSF161098">
    <property type="entry name" value="MetI-like"/>
    <property type="match status" value="1"/>
</dbReference>
<evidence type="ECO:0000256" key="8">
    <source>
        <dbReference type="ARBA" id="ARBA00022989"/>
    </source>
</evidence>
<evidence type="ECO:0000256" key="2">
    <source>
        <dbReference type="ARBA" id="ARBA00010072"/>
    </source>
</evidence>
<evidence type="ECO:0000313" key="12">
    <source>
        <dbReference type="EMBL" id="RQW61816.1"/>
    </source>
</evidence>
<dbReference type="GO" id="GO:0006865">
    <property type="term" value="P:amino acid transport"/>
    <property type="evidence" value="ECO:0007669"/>
    <property type="project" value="UniProtKB-KW"/>
</dbReference>
<dbReference type="RefSeq" id="WP_124938415.1">
    <property type="nucleotide sequence ID" value="NZ_RJVQ01000009.1"/>
</dbReference>
<keyword evidence="4" id="KW-1003">Cell membrane</keyword>
<accession>A0A3N9U1M1</accession>
<evidence type="ECO:0000256" key="6">
    <source>
        <dbReference type="ARBA" id="ARBA00022692"/>
    </source>
</evidence>
<dbReference type="NCBIfam" id="TIGR01726">
    <property type="entry name" value="HEQRo_perm_3TM"/>
    <property type="match status" value="1"/>
</dbReference>
<comment type="subcellular location">
    <subcellularLocation>
        <location evidence="1">Cell inner membrane</location>
        <topology evidence="1">Multi-pass membrane protein</topology>
    </subcellularLocation>
    <subcellularLocation>
        <location evidence="10">Cell membrane</location>
        <topology evidence="10">Multi-pass membrane protein</topology>
    </subcellularLocation>
</comment>
<dbReference type="PANTHER" id="PTHR30133:SF1">
    <property type="entry name" value="HISTIDINE TRANSPORT SYSTEM PERMEASE PROTEIN HISQ"/>
    <property type="match status" value="1"/>
</dbReference>
<dbReference type="InterPro" id="IPR051613">
    <property type="entry name" value="ABC_transp_permease_HisMQ"/>
</dbReference>
<dbReference type="Gene3D" id="1.10.3720.10">
    <property type="entry name" value="MetI-like"/>
    <property type="match status" value="1"/>
</dbReference>
<keyword evidence="9 10" id="KW-0472">Membrane</keyword>
<dbReference type="Pfam" id="PF00528">
    <property type="entry name" value="BPD_transp_1"/>
    <property type="match status" value="1"/>
</dbReference>
<dbReference type="OrthoDB" id="9815029at2"/>
<dbReference type="PROSITE" id="PS50928">
    <property type="entry name" value="ABC_TM1"/>
    <property type="match status" value="1"/>
</dbReference>
<evidence type="ECO:0000256" key="1">
    <source>
        <dbReference type="ARBA" id="ARBA00004429"/>
    </source>
</evidence>
<evidence type="ECO:0000256" key="4">
    <source>
        <dbReference type="ARBA" id="ARBA00022475"/>
    </source>
</evidence>
<keyword evidence="8 10" id="KW-1133">Transmembrane helix</keyword>
<evidence type="ECO:0000313" key="13">
    <source>
        <dbReference type="Proteomes" id="UP000281112"/>
    </source>
</evidence>
<dbReference type="CDD" id="cd06261">
    <property type="entry name" value="TM_PBP2"/>
    <property type="match status" value="1"/>
</dbReference>
<feature type="transmembrane region" description="Helical" evidence="10">
    <location>
        <begin position="20"/>
        <end position="41"/>
    </location>
</feature>
<evidence type="ECO:0000256" key="10">
    <source>
        <dbReference type="RuleBase" id="RU363032"/>
    </source>
</evidence>
<dbReference type="Proteomes" id="UP000281112">
    <property type="component" value="Unassembled WGS sequence"/>
</dbReference>
<evidence type="ECO:0000256" key="3">
    <source>
        <dbReference type="ARBA" id="ARBA00022448"/>
    </source>
</evidence>
<feature type="transmembrane region" description="Helical" evidence="10">
    <location>
        <begin position="158"/>
        <end position="178"/>
    </location>
</feature>
<evidence type="ECO:0000256" key="7">
    <source>
        <dbReference type="ARBA" id="ARBA00022970"/>
    </source>
</evidence>
<dbReference type="GO" id="GO:0043190">
    <property type="term" value="C:ATP-binding cassette (ABC) transporter complex"/>
    <property type="evidence" value="ECO:0007669"/>
    <property type="project" value="InterPro"/>
</dbReference>
<proteinExistence type="inferred from homology"/>
<evidence type="ECO:0000256" key="9">
    <source>
        <dbReference type="ARBA" id="ARBA00023136"/>
    </source>
</evidence>
<dbReference type="GO" id="GO:0022857">
    <property type="term" value="F:transmembrane transporter activity"/>
    <property type="evidence" value="ECO:0007669"/>
    <property type="project" value="InterPro"/>
</dbReference>
<name>A0A3N9U1M1_9VIBR</name>
<reference evidence="12 13" key="1">
    <citation type="submission" date="2018-11" db="EMBL/GenBank/DDBJ databases">
        <title>Vibrio LJC006 sp. nov., isolated from seawater during the bloom of the enteromorpha.</title>
        <authorList>
            <person name="Liang J."/>
        </authorList>
    </citation>
    <scope>NUCLEOTIDE SEQUENCE [LARGE SCALE GENOMIC DNA]</scope>
    <source>
        <strain evidence="12 13">LJC006</strain>
    </source>
</reference>
<keyword evidence="7" id="KW-0029">Amino-acid transport</keyword>
<feature type="transmembrane region" description="Helical" evidence="10">
    <location>
        <begin position="190"/>
        <end position="215"/>
    </location>
</feature>
<comment type="caution">
    <text evidence="12">The sequence shown here is derived from an EMBL/GenBank/DDBJ whole genome shotgun (WGS) entry which is preliminary data.</text>
</comment>
<keyword evidence="6 10" id="KW-0812">Transmembrane</keyword>
<dbReference type="InterPro" id="IPR000515">
    <property type="entry name" value="MetI-like"/>
</dbReference>
<keyword evidence="5" id="KW-0997">Cell inner membrane</keyword>
<dbReference type="AlphaFoldDB" id="A0A3N9U1M1"/>
<dbReference type="InterPro" id="IPR010065">
    <property type="entry name" value="AA_ABC_transptr_permease_3TM"/>
</dbReference>
<keyword evidence="13" id="KW-1185">Reference proteome</keyword>
<evidence type="ECO:0000259" key="11">
    <source>
        <dbReference type="PROSITE" id="PS50928"/>
    </source>
</evidence>
<comment type="similarity">
    <text evidence="2">Belongs to the binding-protein-dependent transport system permease family. HisMQ subfamily.</text>
</comment>
<dbReference type="InterPro" id="IPR035906">
    <property type="entry name" value="MetI-like_sf"/>
</dbReference>
<dbReference type="EMBL" id="RJVQ01000009">
    <property type="protein sequence ID" value="RQW61816.1"/>
    <property type="molecule type" value="Genomic_DNA"/>
</dbReference>